<dbReference type="EMBL" id="JABXXO010000006">
    <property type="protein sequence ID" value="KAF7775666.1"/>
    <property type="molecule type" value="Genomic_DNA"/>
</dbReference>
<dbReference type="InterPro" id="IPR000086">
    <property type="entry name" value="NUDIX_hydrolase_dom"/>
</dbReference>
<name>A0A8H7KGW8_AGABI</name>
<evidence type="ECO:0000259" key="2">
    <source>
        <dbReference type="PROSITE" id="PS51462"/>
    </source>
</evidence>
<dbReference type="PANTHER" id="PTHR12992">
    <property type="entry name" value="NUDIX HYDROLASE"/>
    <property type="match status" value="1"/>
</dbReference>
<dbReference type="InterPro" id="IPR045121">
    <property type="entry name" value="CoAse"/>
</dbReference>
<feature type="domain" description="Nudix hydrolase" evidence="2">
    <location>
        <begin position="73"/>
        <end position="211"/>
    </location>
</feature>
<feature type="region of interest" description="Disordered" evidence="1">
    <location>
        <begin position="1"/>
        <end position="28"/>
    </location>
</feature>
<evidence type="ECO:0000256" key="1">
    <source>
        <dbReference type="SAM" id="MobiDB-lite"/>
    </source>
</evidence>
<dbReference type="PANTHER" id="PTHR12992:SF45">
    <property type="entry name" value="NUDIX HYDROLASE DOMAIN-CONTAINING PROTEIN"/>
    <property type="match status" value="1"/>
</dbReference>
<accession>A0A8H7KGW8</accession>
<feature type="compositionally biased region" description="Basic and acidic residues" evidence="1">
    <location>
        <begin position="1"/>
        <end position="11"/>
    </location>
</feature>
<evidence type="ECO:0000313" key="4">
    <source>
        <dbReference type="Proteomes" id="UP000629468"/>
    </source>
</evidence>
<dbReference type="CDD" id="cd03426">
    <property type="entry name" value="NUDIX_CoAse_Nudt7"/>
    <property type="match status" value="1"/>
</dbReference>
<dbReference type="InterPro" id="IPR015797">
    <property type="entry name" value="NUDIX_hydrolase-like_dom_sf"/>
</dbReference>
<dbReference type="AlphaFoldDB" id="A0A8H7KGW8"/>
<dbReference type="GO" id="GO:0015938">
    <property type="term" value="P:coenzyme A catabolic process"/>
    <property type="evidence" value="ECO:0007669"/>
    <property type="project" value="TreeGrafter"/>
</dbReference>
<sequence>MPSKDIPESQNRRRAHTKAGSPASSSVFTKSRNTRFLVESTNRITQLKPESKECIYRLASYTAPKLTVQVPKSRRAAVLVALFIGRSGDLYVLLNRRSPTLRTYAGDTSLPGGKVELTDRNLEDTARREAFEEIGLPRDRRKVPLLCILEPFLAAELVVTPVVVLILDNTLRPIINTDEVASLFSHPLASFLSTTSPFHATEPETIEVDYHTSFTIESSAPHGRKYLSMVHQFLTGREAGGIKPIFGLTASMMVRVAVIGYGRFPDFQMTTPESAPLDEKIAWALLNRPVLRHACMKEGLDMRLPLRICNVTRQEFEAMVKAQENTQEVKDGKKRHSMHSSGRNWMRAWKTKL</sequence>
<dbReference type="Proteomes" id="UP000629468">
    <property type="component" value="Unassembled WGS sequence"/>
</dbReference>
<dbReference type="Pfam" id="PF00293">
    <property type="entry name" value="NUDIX"/>
    <property type="match status" value="1"/>
</dbReference>
<dbReference type="GO" id="GO:0010945">
    <property type="term" value="F:coenzyme A diphosphatase activity"/>
    <property type="evidence" value="ECO:0007669"/>
    <property type="project" value="InterPro"/>
</dbReference>
<proteinExistence type="predicted"/>
<dbReference type="Gene3D" id="3.90.79.10">
    <property type="entry name" value="Nucleoside Triphosphate Pyrophosphohydrolase"/>
    <property type="match status" value="1"/>
</dbReference>
<gene>
    <name evidence="3" type="ORF">Agabi119p4_4059</name>
</gene>
<protein>
    <recommendedName>
        <fullName evidence="2">Nudix hydrolase domain-containing protein</fullName>
    </recommendedName>
</protein>
<dbReference type="SUPFAM" id="SSF55811">
    <property type="entry name" value="Nudix"/>
    <property type="match status" value="1"/>
</dbReference>
<evidence type="ECO:0000313" key="3">
    <source>
        <dbReference type="EMBL" id="KAF7775666.1"/>
    </source>
</evidence>
<comment type="caution">
    <text evidence="3">The sequence shown here is derived from an EMBL/GenBank/DDBJ whole genome shotgun (WGS) entry which is preliminary data.</text>
</comment>
<reference evidence="3 4" key="1">
    <citation type="journal article" name="Sci. Rep.">
        <title>Telomere-to-telomere assembled and centromere annotated genomes of the two main subspecies of the button mushroom Agaricus bisporus reveal especially polymorphic chromosome ends.</title>
        <authorList>
            <person name="Sonnenberg A.S.M."/>
            <person name="Sedaghat-Telgerd N."/>
            <person name="Lavrijssen B."/>
            <person name="Ohm R.A."/>
            <person name="Hendrickx P.M."/>
            <person name="Scholtmeijer K."/>
            <person name="Baars J.J.P."/>
            <person name="van Peer A."/>
        </authorList>
    </citation>
    <scope>NUCLEOTIDE SEQUENCE [LARGE SCALE GENOMIC DNA]</scope>
    <source>
        <strain evidence="3 4">H119_p4</strain>
    </source>
</reference>
<dbReference type="PROSITE" id="PS51462">
    <property type="entry name" value="NUDIX"/>
    <property type="match status" value="1"/>
</dbReference>
<organism evidence="3 4">
    <name type="scientific">Agaricus bisporus var. burnettii</name>
    <dbReference type="NCBI Taxonomy" id="192524"/>
    <lineage>
        <taxon>Eukaryota</taxon>
        <taxon>Fungi</taxon>
        <taxon>Dikarya</taxon>
        <taxon>Basidiomycota</taxon>
        <taxon>Agaricomycotina</taxon>
        <taxon>Agaricomycetes</taxon>
        <taxon>Agaricomycetidae</taxon>
        <taxon>Agaricales</taxon>
        <taxon>Agaricineae</taxon>
        <taxon>Agaricaceae</taxon>
        <taxon>Agaricus</taxon>
    </lineage>
</organism>